<name>A0AAQ4FHL7_AMBAM</name>
<feature type="region of interest" description="Disordered" evidence="3">
    <location>
        <begin position="84"/>
        <end position="106"/>
    </location>
</feature>
<dbReference type="InterPro" id="IPR001130">
    <property type="entry name" value="TatD-like"/>
</dbReference>
<dbReference type="InterPro" id="IPR032466">
    <property type="entry name" value="Metal_Hydrolase"/>
</dbReference>
<proteinExistence type="inferred from homology"/>
<dbReference type="InterPro" id="IPR018228">
    <property type="entry name" value="DNase_TatD-rel_CS"/>
</dbReference>
<comment type="similarity">
    <text evidence="1">Belongs to the metallo-dependent hydrolases superfamily. TatD-type hydrolase family.</text>
</comment>
<keyword evidence="5" id="KW-1185">Reference proteome</keyword>
<dbReference type="Pfam" id="PF01026">
    <property type="entry name" value="TatD_DNase"/>
    <property type="match status" value="1"/>
</dbReference>
<dbReference type="Gene3D" id="3.20.20.140">
    <property type="entry name" value="Metal-dependent hydrolases"/>
    <property type="match status" value="1"/>
</dbReference>
<protein>
    <submittedName>
        <fullName evidence="4">Uncharacterized protein</fullName>
    </submittedName>
</protein>
<reference evidence="4 5" key="1">
    <citation type="journal article" date="2023" name="Arcadia Sci">
        <title>De novo assembly of a long-read Amblyomma americanum tick genome.</title>
        <authorList>
            <person name="Chou S."/>
            <person name="Poskanzer K.E."/>
            <person name="Rollins M."/>
            <person name="Thuy-Boun P.S."/>
        </authorList>
    </citation>
    <scope>NUCLEOTIDE SEQUENCE [LARGE SCALE GENOMIC DNA]</scope>
    <source>
        <strain evidence="4">F_SG_1</strain>
        <tissue evidence="4">Salivary glands</tissue>
    </source>
</reference>
<evidence type="ECO:0000313" key="5">
    <source>
        <dbReference type="Proteomes" id="UP001321473"/>
    </source>
</evidence>
<feature type="region of interest" description="Disordered" evidence="3">
    <location>
        <begin position="156"/>
        <end position="178"/>
    </location>
</feature>
<dbReference type="EMBL" id="JARKHS020002746">
    <property type="protein sequence ID" value="KAK8786446.1"/>
    <property type="molecule type" value="Genomic_DNA"/>
</dbReference>
<dbReference type="AlphaFoldDB" id="A0AAQ4FHL7"/>
<sequence length="643" mass="71020">MADVMQTAREKSTTLSPSSALGRFGGSVGLAVLSKSCHFACCCSLGGHKLIGGHSPVLEASCRVIVMGEQRYCDWQLDFASTTDDDGNSASVDLPSQPASGRGRGVLASTLRSSPEQRAQAPFGVVSDNRNSTSLSCMQPTPPPCEALVRNCLAYPAPQRTSPPSPGASSDSSSDDCAELRRLCQSQEDLTISSSSVNGFQLPLYNPSFPPPPIPEHSTWVVTPNRWSEKAPTPAKRATDEQSPSVKRSRSNPGTGGLQTSPLSTSKDGLQWRGPSTYSMHCTQKDEETDADSISPTMFCYQQEDTSEVVFRPVFYSPQPSPPATRPVRSRRHSFWMPPAHAAPLSEAAQTTTSGIVPVSSAPQKSWPYSLTSKVGLVDSHCHLDFIFSKVGHYGTYAKFRLEHAATFPDCYEGCVANFCNPLTFKQYNMWSKLLSEDGVWGTFGCHPHYVRDYNNEVEEYMVRALDHPSVVALGEIGLDYSHKNQCDRKLQQDIFRRQLQLAMNRSLPLVIHSRDSTPDTIKILKEMVPPSHPIHRHCFTGDWPEAQEWINTFPNLCLGLTPLVGFERVSPLTEVARHIPLDRLLLETDAPYFLPKQESRNLRTSHPGMVIHVAMRLSFLRNVSVDVILAAARENTRRIYGI</sequence>
<dbReference type="SUPFAM" id="SSF51556">
    <property type="entry name" value="Metallo-dependent hydrolases"/>
    <property type="match status" value="1"/>
</dbReference>
<dbReference type="GO" id="GO:0016788">
    <property type="term" value="F:hydrolase activity, acting on ester bonds"/>
    <property type="evidence" value="ECO:0007669"/>
    <property type="project" value="InterPro"/>
</dbReference>
<feature type="compositionally biased region" description="Polar residues" evidence="3">
    <location>
        <begin position="258"/>
        <end position="272"/>
    </location>
</feature>
<evidence type="ECO:0000313" key="4">
    <source>
        <dbReference type="EMBL" id="KAK8786446.1"/>
    </source>
</evidence>
<dbReference type="FunFam" id="3.20.20.140:FF:000027">
    <property type="entry name" value="putative deoxyribonuclease TATDN2"/>
    <property type="match status" value="1"/>
</dbReference>
<keyword evidence="2" id="KW-0378">Hydrolase</keyword>
<dbReference type="Proteomes" id="UP001321473">
    <property type="component" value="Unassembled WGS sequence"/>
</dbReference>
<dbReference type="PANTHER" id="PTHR46363:SF1">
    <property type="entry name" value="DEOXYRIBONUCLEASE TATDN2-RELATED"/>
    <property type="match status" value="1"/>
</dbReference>
<evidence type="ECO:0000256" key="3">
    <source>
        <dbReference type="SAM" id="MobiDB-lite"/>
    </source>
</evidence>
<organism evidence="4 5">
    <name type="scientific">Amblyomma americanum</name>
    <name type="common">Lone star tick</name>
    <dbReference type="NCBI Taxonomy" id="6943"/>
    <lineage>
        <taxon>Eukaryota</taxon>
        <taxon>Metazoa</taxon>
        <taxon>Ecdysozoa</taxon>
        <taxon>Arthropoda</taxon>
        <taxon>Chelicerata</taxon>
        <taxon>Arachnida</taxon>
        <taxon>Acari</taxon>
        <taxon>Parasitiformes</taxon>
        <taxon>Ixodida</taxon>
        <taxon>Ixodoidea</taxon>
        <taxon>Ixodidae</taxon>
        <taxon>Amblyomminae</taxon>
        <taxon>Amblyomma</taxon>
    </lineage>
</organism>
<accession>A0AAQ4FHL7</accession>
<dbReference type="PROSITE" id="PS01091">
    <property type="entry name" value="TATD_3"/>
    <property type="match status" value="1"/>
</dbReference>
<evidence type="ECO:0000256" key="1">
    <source>
        <dbReference type="ARBA" id="ARBA00009275"/>
    </source>
</evidence>
<dbReference type="PROSITE" id="PS01137">
    <property type="entry name" value="TATD_1"/>
    <property type="match status" value="1"/>
</dbReference>
<gene>
    <name evidence="4" type="ORF">V5799_023784</name>
</gene>
<evidence type="ECO:0000256" key="2">
    <source>
        <dbReference type="ARBA" id="ARBA00022801"/>
    </source>
</evidence>
<comment type="caution">
    <text evidence="4">The sequence shown here is derived from an EMBL/GenBank/DDBJ whole genome shotgun (WGS) entry which is preliminary data.</text>
</comment>
<dbReference type="CDD" id="cd01310">
    <property type="entry name" value="TatD_DNAse"/>
    <property type="match status" value="1"/>
</dbReference>
<feature type="region of interest" description="Disordered" evidence="3">
    <location>
        <begin position="227"/>
        <end position="272"/>
    </location>
</feature>
<dbReference type="PANTHER" id="PTHR46363">
    <property type="entry name" value="DEOXYRIBONUCLEASE TATDN2-RELATED"/>
    <property type="match status" value="1"/>
</dbReference>